<evidence type="ECO:0000256" key="4">
    <source>
        <dbReference type="ARBA" id="ARBA00014772"/>
    </source>
</evidence>
<dbReference type="InterPro" id="IPR001611">
    <property type="entry name" value="Leu-rich_rpt"/>
</dbReference>
<dbReference type="GO" id="GO:0008270">
    <property type="term" value="F:zinc ion binding"/>
    <property type="evidence" value="ECO:0007669"/>
    <property type="project" value="InterPro"/>
</dbReference>
<reference evidence="14" key="1">
    <citation type="submission" date="2021-10" db="EMBL/GenBank/DDBJ databases">
        <title>Tropical sea cucumber genome reveals ecological adaptation and Cuvierian tubules defense mechanism.</title>
        <authorList>
            <person name="Chen T."/>
        </authorList>
    </citation>
    <scope>NUCLEOTIDE SEQUENCE</scope>
    <source>
        <strain evidence="14">Nanhai2018</strain>
        <tissue evidence="14">Muscle</tissue>
    </source>
</reference>
<keyword evidence="5" id="KW-0597">Phosphoprotein</keyword>
<evidence type="ECO:0000256" key="10">
    <source>
        <dbReference type="ARBA" id="ARBA00047658"/>
    </source>
</evidence>
<feature type="region of interest" description="Disordered" evidence="12">
    <location>
        <begin position="1"/>
        <end position="22"/>
    </location>
</feature>
<comment type="similarity">
    <text evidence="2 11">Belongs to the protein prenyltransferase subunit alpha family.</text>
</comment>
<dbReference type="GO" id="GO:0004663">
    <property type="term" value="F:Rab geranylgeranyltransferase activity"/>
    <property type="evidence" value="ECO:0007669"/>
    <property type="project" value="UniProtKB-UniRule"/>
</dbReference>
<organism evidence="14 15">
    <name type="scientific">Holothuria leucospilota</name>
    <name type="common">Black long sea cucumber</name>
    <name type="synonym">Mertensiothuria leucospilota</name>
    <dbReference type="NCBI Taxonomy" id="206669"/>
    <lineage>
        <taxon>Eukaryota</taxon>
        <taxon>Metazoa</taxon>
        <taxon>Echinodermata</taxon>
        <taxon>Eleutherozoa</taxon>
        <taxon>Echinozoa</taxon>
        <taxon>Holothuroidea</taxon>
        <taxon>Aspidochirotacea</taxon>
        <taxon>Aspidochirotida</taxon>
        <taxon>Holothuriidae</taxon>
        <taxon>Holothuria</taxon>
    </lineage>
</organism>
<keyword evidence="7" id="KW-0433">Leucine-rich repeat</keyword>
<keyword evidence="6 11" id="KW-0637">Prenyltransferase</keyword>
<dbReference type="EMBL" id="JAIZAY010000005">
    <property type="protein sequence ID" value="KAJ8041793.1"/>
    <property type="molecule type" value="Genomic_DNA"/>
</dbReference>
<evidence type="ECO:0000256" key="12">
    <source>
        <dbReference type="SAM" id="MobiDB-lite"/>
    </source>
</evidence>
<dbReference type="PANTHER" id="PTHR11129">
    <property type="entry name" value="PROTEIN FARNESYLTRANSFERASE ALPHA SUBUNIT/RAB GERANYLGERANYL TRANSFERASE ALPHA SUBUNIT"/>
    <property type="match status" value="1"/>
</dbReference>
<dbReference type="GO" id="GO:0097354">
    <property type="term" value="P:prenylation"/>
    <property type="evidence" value="ECO:0007669"/>
    <property type="project" value="UniProtKB-UniRule"/>
</dbReference>
<evidence type="ECO:0000256" key="1">
    <source>
        <dbReference type="ARBA" id="ARBA00002902"/>
    </source>
</evidence>
<keyword evidence="15" id="KW-1185">Reference proteome</keyword>
<dbReference type="EC" id="2.5.1.60" evidence="3 11"/>
<comment type="function">
    <text evidence="1">Catalyzes the transfer of a geranylgeranyl moiety from geranylgeranyl diphosphate to both cysteines of Rab proteins with the C-terminal sequence -XXCC, -XCXC and -CCXX, such as RAB1A, RAB3A, RAB5A and RAB7A.</text>
</comment>
<sequence>MHGRVKVKTTAQQQEEKRKEREKKLRAYTAAIKLIFKKREEQTCDEEGLKVAEEILRSNPDFSTLWNFRREIFLSYQEERPKEELQDLFTYELGFLEGCLQVNPKSYGVWHHREWVLNHMPTPNWKREVDLCNLFLQYDERNYSVNPDRPTEEILLQEYELAQNAFFTDPNDQSAWFYHRWLLGRGKKQQSLRMLNVNKKQRRLFVTFSQAVNIAKDGGIIVYLNDKAVEGTWHTPSGENIYSLLWIFELSGVQVLDGPVSFKVEFELPGNGTTQLTANCSDGIDKLTVESDSEKDKAHAWFTSQLSSEKTDVLEKELESCKQLQELEEDNKWCILTVIFLMRALDPLKHAAETMTNFDALIAADPCRRHYFEDLRSKFVIENVILERQEKTYEALDLSGKNLSSLYHTDHMAAFQEVNLRSNHLKNINGCKMLQALSKLNADDNEIDDISELAFLPCLEDLSLCRNNISSLKQLHPLSRLQCLKKLDLHGNSVCNIENFTQEIHQLIPSLKELNGQPL</sequence>
<evidence type="ECO:0000256" key="7">
    <source>
        <dbReference type="ARBA" id="ARBA00022614"/>
    </source>
</evidence>
<gene>
    <name evidence="14" type="ORF">HOLleu_12700</name>
</gene>
<keyword evidence="8 11" id="KW-0808">Transferase</keyword>
<dbReference type="Gene3D" id="3.80.10.10">
    <property type="entry name" value="Ribonuclease Inhibitor"/>
    <property type="match status" value="1"/>
</dbReference>
<evidence type="ECO:0000256" key="11">
    <source>
        <dbReference type="RuleBase" id="RU367120"/>
    </source>
</evidence>
<name>A0A9Q1C9P5_HOLLE</name>
<dbReference type="SUPFAM" id="SSF48439">
    <property type="entry name" value="Protein prenylyltransferase"/>
    <property type="match status" value="1"/>
</dbReference>
<dbReference type="Pfam" id="PF01239">
    <property type="entry name" value="PPTA"/>
    <property type="match status" value="3"/>
</dbReference>
<evidence type="ECO:0000313" key="14">
    <source>
        <dbReference type="EMBL" id="KAJ8041793.1"/>
    </source>
</evidence>
<dbReference type="InterPro" id="IPR002088">
    <property type="entry name" value="Prenyl_trans_a"/>
</dbReference>
<dbReference type="InterPro" id="IPR032675">
    <property type="entry name" value="LRR_dom_sf"/>
</dbReference>
<dbReference type="Gene3D" id="1.25.40.120">
    <property type="entry name" value="Protein prenylyltransferase"/>
    <property type="match status" value="3"/>
</dbReference>
<evidence type="ECO:0000313" key="15">
    <source>
        <dbReference type="Proteomes" id="UP001152320"/>
    </source>
</evidence>
<dbReference type="GO" id="GO:0005968">
    <property type="term" value="C:Rab-protein geranylgeranyltransferase complex"/>
    <property type="evidence" value="ECO:0007669"/>
    <property type="project" value="TreeGrafter"/>
</dbReference>
<evidence type="ECO:0000256" key="6">
    <source>
        <dbReference type="ARBA" id="ARBA00022602"/>
    </source>
</evidence>
<dbReference type="SUPFAM" id="SSF49594">
    <property type="entry name" value="Rab geranylgeranyltransferase alpha-subunit, insert domain"/>
    <property type="match status" value="1"/>
</dbReference>
<evidence type="ECO:0000259" key="13">
    <source>
        <dbReference type="Pfam" id="PF07711"/>
    </source>
</evidence>
<comment type="function">
    <text evidence="11">Catalyzes the transfer of a geranyl-geranyl moiety from geranyl-geranyl pyrophosphate to cysteines occuring in specific C-terminal amino acid sequences.</text>
</comment>
<keyword evidence="9" id="KW-0677">Repeat</keyword>
<evidence type="ECO:0000256" key="8">
    <source>
        <dbReference type="ARBA" id="ARBA00022679"/>
    </source>
</evidence>
<accession>A0A9Q1C9P5</accession>
<dbReference type="InterPro" id="IPR036254">
    <property type="entry name" value="RabGGT_asu_insert-dom_sf"/>
</dbReference>
<dbReference type="AlphaFoldDB" id="A0A9Q1C9P5"/>
<dbReference type="InterPro" id="IPR009087">
    <property type="entry name" value="RabGGT_asu_insert-domain"/>
</dbReference>
<evidence type="ECO:0000256" key="2">
    <source>
        <dbReference type="ARBA" id="ARBA00006734"/>
    </source>
</evidence>
<dbReference type="Pfam" id="PF14580">
    <property type="entry name" value="LRR_9"/>
    <property type="match status" value="1"/>
</dbReference>
<dbReference type="PANTHER" id="PTHR11129:SF2">
    <property type="entry name" value="GERANYLGERANYL TRANSFERASE TYPE-2 SUBUNIT ALPHA"/>
    <property type="match status" value="1"/>
</dbReference>
<evidence type="ECO:0000256" key="3">
    <source>
        <dbReference type="ARBA" id="ARBA00012656"/>
    </source>
</evidence>
<comment type="catalytic activity">
    <reaction evidence="10 11">
        <text>geranylgeranyl diphosphate + L-cysteinyl-[protein] = S-geranylgeranyl-L-cysteinyl-[protein] + diphosphate</text>
        <dbReference type="Rhea" id="RHEA:21240"/>
        <dbReference type="Rhea" id="RHEA-COMP:10131"/>
        <dbReference type="Rhea" id="RHEA-COMP:11537"/>
        <dbReference type="ChEBI" id="CHEBI:29950"/>
        <dbReference type="ChEBI" id="CHEBI:33019"/>
        <dbReference type="ChEBI" id="CHEBI:57533"/>
        <dbReference type="ChEBI" id="CHEBI:86021"/>
        <dbReference type="EC" id="2.5.1.60"/>
    </reaction>
</comment>
<comment type="caution">
    <text evidence="14">The sequence shown here is derived from an EMBL/GenBank/DDBJ whole genome shotgun (WGS) entry which is preliminary data.</text>
</comment>
<proteinExistence type="inferred from homology"/>
<dbReference type="PROSITE" id="PS51147">
    <property type="entry name" value="PFTA"/>
    <property type="match status" value="2"/>
</dbReference>
<dbReference type="OrthoDB" id="1658at2759"/>
<feature type="domain" description="Rab geranylgeranyltransferase alpha subunit insert-domain" evidence="13">
    <location>
        <begin position="193"/>
        <end position="257"/>
    </location>
</feature>
<evidence type="ECO:0000256" key="9">
    <source>
        <dbReference type="ARBA" id="ARBA00022737"/>
    </source>
</evidence>
<protein>
    <recommendedName>
        <fullName evidence="4 11">Geranylgeranyl transferase type-2 subunit alpha</fullName>
        <ecNumber evidence="3 11">2.5.1.60</ecNumber>
    </recommendedName>
    <alternativeName>
        <fullName evidence="11">Geranylgeranyl transferase type II subunit alpha</fullName>
    </alternativeName>
</protein>
<dbReference type="Proteomes" id="UP001152320">
    <property type="component" value="Chromosome 5"/>
</dbReference>
<dbReference type="FunFam" id="1.25.40.120:FF:000035">
    <property type="entry name" value="Geranylgeranyl transferase type-2 subunit alpha"/>
    <property type="match status" value="1"/>
</dbReference>
<dbReference type="SUPFAM" id="SSF52058">
    <property type="entry name" value="L domain-like"/>
    <property type="match status" value="1"/>
</dbReference>
<dbReference type="PROSITE" id="PS51450">
    <property type="entry name" value="LRR"/>
    <property type="match status" value="2"/>
</dbReference>
<evidence type="ECO:0000256" key="5">
    <source>
        <dbReference type="ARBA" id="ARBA00022553"/>
    </source>
</evidence>
<dbReference type="Pfam" id="PF07711">
    <property type="entry name" value="RabGGT_insert"/>
    <property type="match status" value="1"/>
</dbReference>